<feature type="region of interest" description="Disordered" evidence="1">
    <location>
        <begin position="1"/>
        <end position="24"/>
    </location>
</feature>
<proteinExistence type="predicted"/>
<protein>
    <submittedName>
        <fullName evidence="2">THAP domaincontaining protein 6like [Xiphosphorus maculatus]</fullName>
    </submittedName>
</protein>
<feature type="compositionally biased region" description="Low complexity" evidence="1">
    <location>
        <begin position="7"/>
        <end position="17"/>
    </location>
</feature>
<evidence type="ECO:0000256" key="1">
    <source>
        <dbReference type="SAM" id="MobiDB-lite"/>
    </source>
</evidence>
<evidence type="ECO:0000313" key="2">
    <source>
        <dbReference type="EMBL" id="CDW38403.1"/>
    </source>
</evidence>
<sequence length="24" mass="2634">MKLHDQSLSSSDKSSGSTYNFSQV</sequence>
<organism evidence="2">
    <name type="scientific">Lepeophtheirus salmonis</name>
    <name type="common">Salmon louse</name>
    <name type="synonym">Caligus salmonis</name>
    <dbReference type="NCBI Taxonomy" id="72036"/>
    <lineage>
        <taxon>Eukaryota</taxon>
        <taxon>Metazoa</taxon>
        <taxon>Ecdysozoa</taxon>
        <taxon>Arthropoda</taxon>
        <taxon>Crustacea</taxon>
        <taxon>Multicrustacea</taxon>
        <taxon>Hexanauplia</taxon>
        <taxon>Copepoda</taxon>
        <taxon>Siphonostomatoida</taxon>
        <taxon>Caligidae</taxon>
        <taxon>Lepeophtheirus</taxon>
    </lineage>
</organism>
<reference evidence="2" key="1">
    <citation type="submission" date="2014-05" db="EMBL/GenBank/DDBJ databases">
        <authorList>
            <person name="Chronopoulou M."/>
        </authorList>
    </citation>
    <scope>NUCLEOTIDE SEQUENCE</scope>
    <source>
        <tissue evidence="2">Whole organism</tissue>
    </source>
</reference>
<accession>A0A0K2UJK0</accession>
<name>A0A0K2UJK0_LEPSM</name>
<dbReference type="EMBL" id="HACA01021042">
    <property type="protein sequence ID" value="CDW38403.1"/>
    <property type="molecule type" value="Transcribed_RNA"/>
</dbReference>
<dbReference type="AlphaFoldDB" id="A0A0K2UJK0"/>